<evidence type="ECO:0000313" key="4">
    <source>
        <dbReference type="Proteomes" id="UP000182427"/>
    </source>
</evidence>
<evidence type="ECO:0000256" key="2">
    <source>
        <dbReference type="SAM" id="Phobius"/>
    </source>
</evidence>
<protein>
    <submittedName>
        <fullName evidence="3">Polyketide cyclase / dehydrase and lipid transport</fullName>
    </submittedName>
</protein>
<organism evidence="3 4">
    <name type="scientific">Terriglobus roseus</name>
    <dbReference type="NCBI Taxonomy" id="392734"/>
    <lineage>
        <taxon>Bacteria</taxon>
        <taxon>Pseudomonadati</taxon>
        <taxon>Acidobacteriota</taxon>
        <taxon>Terriglobia</taxon>
        <taxon>Terriglobales</taxon>
        <taxon>Acidobacteriaceae</taxon>
        <taxon>Terriglobus</taxon>
    </lineage>
</organism>
<dbReference type="InterPro" id="IPR023393">
    <property type="entry name" value="START-like_dom_sf"/>
</dbReference>
<dbReference type="InterPro" id="IPR019587">
    <property type="entry name" value="Polyketide_cyclase/dehydratase"/>
</dbReference>
<dbReference type="Gene3D" id="3.30.530.20">
    <property type="match status" value="1"/>
</dbReference>
<dbReference type="EMBL" id="LT629690">
    <property type="protein sequence ID" value="SDE98511.1"/>
    <property type="molecule type" value="Genomic_DNA"/>
</dbReference>
<keyword evidence="2" id="KW-0812">Transmembrane</keyword>
<evidence type="ECO:0000256" key="1">
    <source>
        <dbReference type="SAM" id="MobiDB-lite"/>
    </source>
</evidence>
<accession>A0A1G7HDR5</accession>
<reference evidence="3 4" key="1">
    <citation type="submission" date="2016-10" db="EMBL/GenBank/DDBJ databases">
        <authorList>
            <person name="de Groot N.N."/>
        </authorList>
    </citation>
    <scope>NUCLEOTIDE SEQUENCE [LARGE SCALE GENOMIC DNA]</scope>
    <source>
        <strain evidence="3 4">GAS232</strain>
    </source>
</reference>
<sequence length="247" mass="26953">MAELAVTFPRKGVDYIPLPRSSDKEHVTVHAVQTIAAQPEHIFDLYIRAEAIPIWQEGVISVSRTEDGHFHWIVEEPTSGAQTEFNSEIVSSVPGERHVSRVLDGPFAGSTDSLTFELHAHGRGTIVTWVSEFKLPAANVSNIVGKIASRGPHQAVVENLRRLKQVIESGEIPSVEGQPSGPRGVIGRWKRFLMGENLPVPPGTSDRARPRDLPQQNSESQAPWVVVGIGIAAGVAAWYGVRSIRSL</sequence>
<evidence type="ECO:0000313" key="3">
    <source>
        <dbReference type="EMBL" id="SDE98511.1"/>
    </source>
</evidence>
<feature type="transmembrane region" description="Helical" evidence="2">
    <location>
        <begin position="222"/>
        <end position="241"/>
    </location>
</feature>
<keyword evidence="2" id="KW-1133">Transmembrane helix</keyword>
<name>A0A1G7HDR5_9BACT</name>
<dbReference type="OrthoDB" id="9797595at2"/>
<proteinExistence type="predicted"/>
<keyword evidence="2" id="KW-0472">Membrane</keyword>
<dbReference type="SUPFAM" id="SSF55961">
    <property type="entry name" value="Bet v1-like"/>
    <property type="match status" value="1"/>
</dbReference>
<dbReference type="Proteomes" id="UP000182427">
    <property type="component" value="Chromosome I"/>
</dbReference>
<dbReference type="RefSeq" id="WP_083344204.1">
    <property type="nucleotide sequence ID" value="NZ_LT629690.1"/>
</dbReference>
<dbReference type="AlphaFoldDB" id="A0A1G7HDR5"/>
<gene>
    <name evidence="3" type="ORF">SAMN05444167_1030</name>
</gene>
<feature type="region of interest" description="Disordered" evidence="1">
    <location>
        <begin position="199"/>
        <end position="219"/>
    </location>
</feature>
<dbReference type="Pfam" id="PF10604">
    <property type="entry name" value="Polyketide_cyc2"/>
    <property type="match status" value="1"/>
</dbReference>
<keyword evidence="4" id="KW-1185">Reference proteome</keyword>